<comment type="cofactor">
    <cofactor evidence="5">
        <name>pyridoxal 5'-phosphate</name>
        <dbReference type="ChEBI" id="CHEBI:597326"/>
    </cofactor>
    <text evidence="5">Binds 1 pyridoxal phosphate per subunit.</text>
</comment>
<evidence type="ECO:0000256" key="3">
    <source>
        <dbReference type="ARBA" id="ARBA00022679"/>
    </source>
</evidence>
<keyword evidence="2 5" id="KW-0028">Amino-acid biosynthesis</keyword>
<dbReference type="GO" id="GO:0003992">
    <property type="term" value="F:N2-acetyl-L-ornithine:2-oxoglutarate 5-aminotransferase activity"/>
    <property type="evidence" value="ECO:0007669"/>
    <property type="project" value="UniProtKB-UniRule"/>
</dbReference>
<keyword evidence="1 5" id="KW-0032">Aminotransferase</keyword>
<dbReference type="InterPro" id="IPR049704">
    <property type="entry name" value="Aminotrans_3_PPA_site"/>
</dbReference>
<comment type="catalytic activity">
    <reaction evidence="5">
        <text>N(2)-acetyl-L-ornithine + 2-oxoglutarate = N-acetyl-L-glutamate 5-semialdehyde + L-glutamate</text>
        <dbReference type="Rhea" id="RHEA:18049"/>
        <dbReference type="ChEBI" id="CHEBI:16810"/>
        <dbReference type="ChEBI" id="CHEBI:29123"/>
        <dbReference type="ChEBI" id="CHEBI:29985"/>
        <dbReference type="ChEBI" id="CHEBI:57805"/>
        <dbReference type="EC" id="2.6.1.11"/>
    </reaction>
</comment>
<dbReference type="InterPro" id="IPR050103">
    <property type="entry name" value="Class-III_PLP-dep_AT"/>
</dbReference>
<feature type="binding site" evidence="5">
    <location>
        <position position="274"/>
    </location>
    <ligand>
        <name>N(2)-acetyl-L-ornithine</name>
        <dbReference type="ChEBI" id="CHEBI:57805"/>
    </ligand>
</feature>
<dbReference type="InterPro" id="IPR015424">
    <property type="entry name" value="PyrdxlP-dep_Trfase"/>
</dbReference>
<dbReference type="PROSITE" id="PS00600">
    <property type="entry name" value="AA_TRANSFER_CLASS_3"/>
    <property type="match status" value="1"/>
</dbReference>
<comment type="similarity">
    <text evidence="5">Belongs to the class-III pyridoxal-phosphate-dependent aminotransferase family. ArgD subfamily.</text>
</comment>
<dbReference type="AlphaFoldDB" id="A0AA49JIZ6"/>
<dbReference type="HAMAP" id="MF_01107">
    <property type="entry name" value="ArgD_aminotrans_3"/>
    <property type="match status" value="1"/>
</dbReference>
<dbReference type="NCBIfam" id="NF002325">
    <property type="entry name" value="PRK01278.1"/>
    <property type="match status" value="1"/>
</dbReference>
<evidence type="ECO:0000256" key="1">
    <source>
        <dbReference type="ARBA" id="ARBA00022576"/>
    </source>
</evidence>
<dbReference type="Pfam" id="PF00202">
    <property type="entry name" value="Aminotran_3"/>
    <property type="match status" value="1"/>
</dbReference>
<feature type="binding site" evidence="5">
    <location>
        <begin position="217"/>
        <end position="220"/>
    </location>
    <ligand>
        <name>pyridoxal 5'-phosphate</name>
        <dbReference type="ChEBI" id="CHEBI:597326"/>
    </ligand>
</feature>
<dbReference type="PANTHER" id="PTHR11986:SF79">
    <property type="entry name" value="ACETYLORNITHINE AMINOTRANSFERASE, MITOCHONDRIAL"/>
    <property type="match status" value="1"/>
</dbReference>
<gene>
    <name evidence="5" type="primary">argD</name>
    <name evidence="6" type="ORF">K4G66_02940</name>
</gene>
<feature type="binding site" evidence="5">
    <location>
        <position position="275"/>
    </location>
    <ligand>
        <name>pyridoxal 5'-phosphate</name>
        <dbReference type="ChEBI" id="CHEBI:597326"/>
    </ligand>
</feature>
<dbReference type="InterPro" id="IPR015421">
    <property type="entry name" value="PyrdxlP-dep_Trfase_major"/>
</dbReference>
<dbReference type="InterPro" id="IPR004636">
    <property type="entry name" value="AcOrn/SuccOrn_fam"/>
</dbReference>
<feature type="binding site" evidence="5">
    <location>
        <position position="133"/>
    </location>
    <ligand>
        <name>pyridoxal 5'-phosphate</name>
        <dbReference type="ChEBI" id="CHEBI:597326"/>
    </ligand>
</feature>
<reference evidence="6" key="2">
    <citation type="journal article" date="2024" name="Antonie Van Leeuwenhoek">
        <title>Roseihalotalea indica gen. nov., sp. nov., a halophilic Bacteroidetes from mesopelagic Southwest Indian Ocean with higher carbohydrate metabolic potential.</title>
        <authorList>
            <person name="Chen B."/>
            <person name="Zhang M."/>
            <person name="Lin D."/>
            <person name="Ye J."/>
            <person name="Tang K."/>
        </authorList>
    </citation>
    <scope>NUCLEOTIDE SEQUENCE</scope>
    <source>
        <strain evidence="6">TK19036</strain>
    </source>
</reference>
<evidence type="ECO:0000256" key="2">
    <source>
        <dbReference type="ARBA" id="ARBA00022605"/>
    </source>
</evidence>
<dbReference type="PANTHER" id="PTHR11986">
    <property type="entry name" value="AMINOTRANSFERASE CLASS III"/>
    <property type="match status" value="1"/>
</dbReference>
<dbReference type="GO" id="GO:0006526">
    <property type="term" value="P:L-arginine biosynthetic process"/>
    <property type="evidence" value="ECO:0007669"/>
    <property type="project" value="UniProtKB-UniRule"/>
</dbReference>
<comment type="subcellular location">
    <subcellularLocation>
        <location evidence="5">Cytoplasm</location>
    </subcellularLocation>
</comment>
<dbReference type="PIRSF" id="PIRSF000521">
    <property type="entry name" value="Transaminase_4ab_Lys_Orn"/>
    <property type="match status" value="1"/>
</dbReference>
<dbReference type="InterPro" id="IPR015422">
    <property type="entry name" value="PyrdxlP-dep_Trfase_small"/>
</dbReference>
<dbReference type="Gene3D" id="3.40.640.10">
    <property type="entry name" value="Type I PLP-dependent aspartate aminotransferase-like (Major domain)"/>
    <property type="match status" value="1"/>
</dbReference>
<feature type="binding site" evidence="5">
    <location>
        <begin position="102"/>
        <end position="103"/>
    </location>
    <ligand>
        <name>pyridoxal 5'-phosphate</name>
        <dbReference type="ChEBI" id="CHEBI:597326"/>
    </ligand>
</feature>
<dbReference type="GO" id="GO:0005737">
    <property type="term" value="C:cytoplasm"/>
    <property type="evidence" value="ECO:0007669"/>
    <property type="project" value="UniProtKB-SubCell"/>
</dbReference>
<dbReference type="EMBL" id="CP120682">
    <property type="protein sequence ID" value="WKN37662.1"/>
    <property type="molecule type" value="Genomic_DNA"/>
</dbReference>
<keyword evidence="5" id="KW-0055">Arginine biosynthesis</keyword>
<dbReference type="NCBIfam" id="TIGR00707">
    <property type="entry name" value="argD"/>
    <property type="match status" value="1"/>
</dbReference>
<proteinExistence type="inferred from homology"/>
<keyword evidence="4 5" id="KW-0663">Pyridoxal phosphate</keyword>
<comment type="subunit">
    <text evidence="5">Homodimer.</text>
</comment>
<sequence length="390" mass="41798">MNATELDQQYYLPVFNRYPITISRGKGSRLWDTEGNEYIDMLAGIAVTSVGHSHPKVVQAIQQQAGQLMHISNLLLSEPQAQFSKKLAEFSGMDRVFLSNSGAEGVEGAIKMARKYAHKHGRGGTIITFEGCFHGRTLATTAAGSPKYQEGFDPIPQGFAKFPYNDIESLKASYSDEIAAVLVEPVQWAGGIQVAQLEFLQALREWCTQHNIVLIFDEIQCGVGRSGKFMAYQRFGIKPDVITMAKALGSGFPIGATLFTQKIADVLKAGDHGSTFGGNPLACAAALATLEVMEEENLAQQADESGAKLIGYLCGLAGENPAIIQVSGLGLMIGAQLNQPARPIAERMLKHGVIASAVGADTIRFVPALNTPWEDLKAGADALVSALNEA</sequence>
<dbReference type="EC" id="2.6.1.11" evidence="5"/>
<reference evidence="6" key="1">
    <citation type="journal article" date="2023" name="Comput. Struct. Biotechnol. J.">
        <title>Discovery of a novel marine Bacteroidetes with a rich repertoire of carbohydrate-active enzymes.</title>
        <authorList>
            <person name="Chen B."/>
            <person name="Liu G."/>
            <person name="Chen Q."/>
            <person name="Wang H."/>
            <person name="Liu L."/>
            <person name="Tang K."/>
        </authorList>
    </citation>
    <scope>NUCLEOTIDE SEQUENCE</scope>
    <source>
        <strain evidence="6">TK19036</strain>
    </source>
</reference>
<evidence type="ECO:0000313" key="6">
    <source>
        <dbReference type="EMBL" id="WKN37662.1"/>
    </source>
</evidence>
<dbReference type="FunFam" id="3.40.640.10:FF:000004">
    <property type="entry name" value="Acetylornithine aminotransferase"/>
    <property type="match status" value="1"/>
</dbReference>
<feature type="modified residue" description="N6-(pyridoxal phosphate)lysine" evidence="5">
    <location>
        <position position="246"/>
    </location>
</feature>
<dbReference type="InterPro" id="IPR005814">
    <property type="entry name" value="Aminotrans_3"/>
</dbReference>
<keyword evidence="5" id="KW-0963">Cytoplasm</keyword>
<protein>
    <recommendedName>
        <fullName evidence="5">Acetylornithine aminotransferase</fullName>
        <shortName evidence="5">ACOAT</shortName>
        <ecNumber evidence="5">2.6.1.11</ecNumber>
    </recommendedName>
</protein>
<feature type="binding site" evidence="5">
    <location>
        <position position="136"/>
    </location>
    <ligand>
        <name>N(2)-acetyl-L-ornithine</name>
        <dbReference type="ChEBI" id="CHEBI:57805"/>
    </ligand>
</feature>
<evidence type="ECO:0000256" key="5">
    <source>
        <dbReference type="HAMAP-Rule" id="MF_01107"/>
    </source>
</evidence>
<dbReference type="SUPFAM" id="SSF53383">
    <property type="entry name" value="PLP-dependent transferases"/>
    <property type="match status" value="1"/>
</dbReference>
<organism evidence="6">
    <name type="scientific">Roseihalotalea indica</name>
    <dbReference type="NCBI Taxonomy" id="2867963"/>
    <lineage>
        <taxon>Bacteria</taxon>
        <taxon>Pseudomonadati</taxon>
        <taxon>Bacteroidota</taxon>
        <taxon>Cytophagia</taxon>
        <taxon>Cytophagales</taxon>
        <taxon>Catalimonadaceae</taxon>
        <taxon>Roseihalotalea</taxon>
    </lineage>
</organism>
<accession>A0AA49JIZ6</accession>
<dbReference type="GO" id="GO:0030170">
    <property type="term" value="F:pyridoxal phosphate binding"/>
    <property type="evidence" value="ECO:0007669"/>
    <property type="project" value="InterPro"/>
</dbReference>
<comment type="pathway">
    <text evidence="5">Amino-acid biosynthesis; L-arginine biosynthesis; N(2)-acetyl-L-ornithine from L-glutamate: step 4/4.</text>
</comment>
<comment type="miscellaneous">
    <text evidence="5">May also have succinyldiaminopimelate aminotransferase activity, thus carrying out the corresponding step in lysine biosynthesis.</text>
</comment>
<dbReference type="GO" id="GO:0042802">
    <property type="term" value="F:identical protein binding"/>
    <property type="evidence" value="ECO:0007669"/>
    <property type="project" value="TreeGrafter"/>
</dbReference>
<keyword evidence="3 5" id="KW-0808">Transferase</keyword>
<dbReference type="Gene3D" id="3.90.1150.10">
    <property type="entry name" value="Aspartate Aminotransferase, domain 1"/>
    <property type="match status" value="1"/>
</dbReference>
<evidence type="ECO:0000256" key="4">
    <source>
        <dbReference type="ARBA" id="ARBA00022898"/>
    </source>
</evidence>
<name>A0AA49JIZ6_9BACT</name>
<dbReference type="CDD" id="cd00610">
    <property type="entry name" value="OAT_like"/>
    <property type="match status" value="1"/>
</dbReference>